<protein>
    <recommendedName>
        <fullName evidence="1">Apple domain-containing protein</fullName>
    </recommendedName>
</protein>
<evidence type="ECO:0000313" key="3">
    <source>
        <dbReference type="Proteomes" id="UP001445076"/>
    </source>
</evidence>
<dbReference type="PROSITE" id="PS50948">
    <property type="entry name" value="PAN"/>
    <property type="match status" value="1"/>
</dbReference>
<gene>
    <name evidence="2" type="ORF">OTU49_007483</name>
</gene>
<keyword evidence="3" id="KW-1185">Reference proteome</keyword>
<name>A0AAW0WGK6_CHEQU</name>
<evidence type="ECO:0000313" key="2">
    <source>
        <dbReference type="EMBL" id="KAK8731201.1"/>
    </source>
</evidence>
<evidence type="ECO:0000259" key="1">
    <source>
        <dbReference type="PROSITE" id="PS50948"/>
    </source>
</evidence>
<reference evidence="2 3" key="1">
    <citation type="journal article" date="2024" name="BMC Genomics">
        <title>Genome assembly of redclaw crayfish (Cherax quadricarinatus) provides insights into its immune adaptation and hypoxia tolerance.</title>
        <authorList>
            <person name="Liu Z."/>
            <person name="Zheng J."/>
            <person name="Li H."/>
            <person name="Fang K."/>
            <person name="Wang S."/>
            <person name="He J."/>
            <person name="Zhou D."/>
            <person name="Weng S."/>
            <person name="Chi M."/>
            <person name="Gu Z."/>
            <person name="He J."/>
            <person name="Li F."/>
            <person name="Wang M."/>
        </authorList>
    </citation>
    <scope>NUCLEOTIDE SEQUENCE [LARGE SCALE GENOMIC DNA]</scope>
    <source>
        <strain evidence="2">ZL_2023a</strain>
    </source>
</reference>
<dbReference type="Gene3D" id="3.50.4.10">
    <property type="entry name" value="Hepatocyte Growth Factor"/>
    <property type="match status" value="2"/>
</dbReference>
<proteinExistence type="predicted"/>
<organism evidence="2 3">
    <name type="scientific">Cherax quadricarinatus</name>
    <name type="common">Australian red claw crayfish</name>
    <dbReference type="NCBI Taxonomy" id="27406"/>
    <lineage>
        <taxon>Eukaryota</taxon>
        <taxon>Metazoa</taxon>
        <taxon>Ecdysozoa</taxon>
        <taxon>Arthropoda</taxon>
        <taxon>Crustacea</taxon>
        <taxon>Multicrustacea</taxon>
        <taxon>Malacostraca</taxon>
        <taxon>Eumalacostraca</taxon>
        <taxon>Eucarida</taxon>
        <taxon>Decapoda</taxon>
        <taxon>Pleocyemata</taxon>
        <taxon>Astacidea</taxon>
        <taxon>Parastacoidea</taxon>
        <taxon>Parastacidae</taxon>
        <taxon>Cherax</taxon>
    </lineage>
</organism>
<dbReference type="Pfam" id="PF00024">
    <property type="entry name" value="PAN_1"/>
    <property type="match status" value="1"/>
</dbReference>
<dbReference type="SUPFAM" id="SSF57414">
    <property type="entry name" value="Hairpin loop containing domain-like"/>
    <property type="match status" value="2"/>
</dbReference>
<dbReference type="Proteomes" id="UP001445076">
    <property type="component" value="Unassembled WGS sequence"/>
</dbReference>
<dbReference type="InterPro" id="IPR003609">
    <property type="entry name" value="Pan_app"/>
</dbReference>
<accession>A0AAW0WGK6</accession>
<dbReference type="AlphaFoldDB" id="A0AAW0WGK6"/>
<dbReference type="EMBL" id="JARKIK010000061">
    <property type="protein sequence ID" value="KAK8731201.1"/>
    <property type="molecule type" value="Genomic_DNA"/>
</dbReference>
<comment type="caution">
    <text evidence="2">The sequence shown here is derived from an EMBL/GenBank/DDBJ whole genome shotgun (WGS) entry which is preliminary data.</text>
</comment>
<sequence>MSPVRIADIQVEDGVSGVIPNTTNADMITVSVKLLERAPYIYTYRTPLGEEYQNPGSKEKSISDIEALEDCAALCSQEEAFTCKSFHHCDYEVCFLSATENTDGNEINSYDVCRHWIFNLTNKTFEDYPTQKVYTEILTAIKNRKFSFSILYKEEQVNFEASASLHYRTPDPEDLVKVQFTLEASSATIASPDVVQNVTTMDECLNVCVLWKAFRCQTLIHMRLEGQCLLIARDFSVINRTELVPHSQAFIYSRSYLVDYKPVLGGVALTTSGPVYTKVDHIETCAMYCSKEKSIKCLSFEWCYDSMECHLHSEHFLDVSGGGDYLLNTSCIHFSSKTDNIFTRYGNQGMPSTKHKLALVNSDTSSCAKLCTDDPDEVCESFDFCSECHQDDYGVCGQDNEGANNLCFIGTHHLGERDLKLV</sequence>
<feature type="domain" description="Apple" evidence="1">
    <location>
        <begin position="331"/>
        <end position="422"/>
    </location>
</feature>
<feature type="non-terminal residue" evidence="2">
    <location>
        <position position="422"/>
    </location>
</feature>